<evidence type="ECO:0000256" key="1">
    <source>
        <dbReference type="ARBA" id="ARBA00004651"/>
    </source>
</evidence>
<keyword evidence="4 6" id="KW-1133">Transmembrane helix</keyword>
<evidence type="ECO:0000313" key="9">
    <source>
        <dbReference type="Proteomes" id="UP000182130"/>
    </source>
</evidence>
<protein>
    <submittedName>
        <fullName evidence="8">Tight adherence protein C</fullName>
    </submittedName>
</protein>
<evidence type="ECO:0000256" key="4">
    <source>
        <dbReference type="ARBA" id="ARBA00022989"/>
    </source>
</evidence>
<sequence length="292" mass="31696">MQIYAYAAMLAIVAPVSWMVWLALTGDRAAMRNIRRNLGQKTAVAVRPANAGQWLSGISRQIAPAGYVAWLDKQLAGAGRPKDWPLERILMVKPLMALGGAVLGVMLYLGDRSPGKALLGLAATALAYFVPDILIRSNAQKRREAMKLALPNALDQMLISVQAGLGFEAAMARAAENGKGPLADEFIRTLQDIQVGRSRKEAYLDLSERVDVRDVRSFVRAVVQADAYGIAIAKVLKAQAGEMRLKRRQRAEEHAMKIPVKILFPLITCIFPALLVIILGPAVLSIAAMFAG</sequence>
<evidence type="ECO:0000256" key="3">
    <source>
        <dbReference type="ARBA" id="ARBA00022692"/>
    </source>
</evidence>
<feature type="transmembrane region" description="Helical" evidence="6">
    <location>
        <begin position="115"/>
        <end position="135"/>
    </location>
</feature>
<dbReference type="Pfam" id="PF00482">
    <property type="entry name" value="T2SSF"/>
    <property type="match status" value="1"/>
</dbReference>
<dbReference type="Proteomes" id="UP000182130">
    <property type="component" value="Unassembled WGS sequence"/>
</dbReference>
<keyword evidence="5 6" id="KW-0472">Membrane</keyword>
<gene>
    <name evidence="8" type="ORF">SAMN05216555_10434</name>
</gene>
<evidence type="ECO:0000259" key="7">
    <source>
        <dbReference type="Pfam" id="PF00482"/>
    </source>
</evidence>
<keyword evidence="9" id="KW-1185">Reference proteome</keyword>
<feature type="domain" description="Type II secretion system protein GspF" evidence="7">
    <location>
        <begin position="153"/>
        <end position="279"/>
    </location>
</feature>
<dbReference type="GO" id="GO:0005886">
    <property type="term" value="C:plasma membrane"/>
    <property type="evidence" value="ECO:0007669"/>
    <property type="project" value="UniProtKB-SubCell"/>
</dbReference>
<evidence type="ECO:0000256" key="2">
    <source>
        <dbReference type="ARBA" id="ARBA00022475"/>
    </source>
</evidence>
<evidence type="ECO:0000256" key="5">
    <source>
        <dbReference type="ARBA" id="ARBA00023136"/>
    </source>
</evidence>
<dbReference type="PANTHER" id="PTHR35007">
    <property type="entry name" value="INTEGRAL MEMBRANE PROTEIN-RELATED"/>
    <property type="match status" value="1"/>
</dbReference>
<accession>A0A1G8MTE8</accession>
<organism evidence="8 9">
    <name type="scientific">Arthrobacter cupressi</name>
    <dbReference type="NCBI Taxonomy" id="1045773"/>
    <lineage>
        <taxon>Bacteria</taxon>
        <taxon>Bacillati</taxon>
        <taxon>Actinomycetota</taxon>
        <taxon>Actinomycetes</taxon>
        <taxon>Micrococcales</taxon>
        <taxon>Micrococcaceae</taxon>
        <taxon>Arthrobacter</taxon>
    </lineage>
</organism>
<name>A0A1G8MTE8_9MICC</name>
<reference evidence="9" key="1">
    <citation type="submission" date="2016-10" db="EMBL/GenBank/DDBJ databases">
        <authorList>
            <person name="Varghese N."/>
            <person name="Submissions S."/>
        </authorList>
    </citation>
    <scope>NUCLEOTIDE SEQUENCE [LARGE SCALE GENOMIC DNA]</scope>
    <source>
        <strain evidence="9">CGMCC 1.10783</strain>
    </source>
</reference>
<keyword evidence="2" id="KW-1003">Cell membrane</keyword>
<dbReference type="OrthoDB" id="9810662at2"/>
<dbReference type="PANTHER" id="PTHR35007:SF2">
    <property type="entry name" value="PILUS ASSEMBLE PROTEIN"/>
    <property type="match status" value="1"/>
</dbReference>
<evidence type="ECO:0000256" key="6">
    <source>
        <dbReference type="SAM" id="Phobius"/>
    </source>
</evidence>
<feature type="transmembrane region" description="Helical" evidence="6">
    <location>
        <begin position="90"/>
        <end position="109"/>
    </location>
</feature>
<keyword evidence="3 6" id="KW-0812">Transmembrane</keyword>
<feature type="transmembrane region" description="Helical" evidence="6">
    <location>
        <begin position="262"/>
        <end position="291"/>
    </location>
</feature>
<evidence type="ECO:0000313" key="8">
    <source>
        <dbReference type="EMBL" id="SDI71212.1"/>
    </source>
</evidence>
<dbReference type="AlphaFoldDB" id="A0A1G8MTE8"/>
<dbReference type="EMBL" id="FNEI01000004">
    <property type="protein sequence ID" value="SDI71212.1"/>
    <property type="molecule type" value="Genomic_DNA"/>
</dbReference>
<dbReference type="InterPro" id="IPR018076">
    <property type="entry name" value="T2SS_GspF_dom"/>
</dbReference>
<feature type="transmembrane region" description="Helical" evidence="6">
    <location>
        <begin position="6"/>
        <end position="26"/>
    </location>
</feature>
<proteinExistence type="predicted"/>
<dbReference type="STRING" id="1045773.SAMN05216555_10434"/>
<comment type="subcellular location">
    <subcellularLocation>
        <location evidence="1">Cell membrane</location>
        <topology evidence="1">Multi-pass membrane protein</topology>
    </subcellularLocation>
</comment>